<dbReference type="CDD" id="cd20708">
    <property type="entry name" value="MIX_IV"/>
    <property type="match status" value="1"/>
</dbReference>
<keyword evidence="2" id="KW-1133">Transmembrane helix</keyword>
<keyword evidence="1" id="KW-0175">Coiled coil</keyword>
<evidence type="ECO:0000313" key="5">
    <source>
        <dbReference type="Proteomes" id="UP000681155"/>
    </source>
</evidence>
<keyword evidence="2" id="KW-0472">Membrane</keyword>
<evidence type="ECO:0000256" key="1">
    <source>
        <dbReference type="SAM" id="Coils"/>
    </source>
</evidence>
<dbReference type="InterPro" id="IPR046864">
    <property type="entry name" value="VasX_N"/>
</dbReference>
<feature type="domain" description="Toxin VasX N-terminal region" evidence="3">
    <location>
        <begin position="28"/>
        <end position="166"/>
    </location>
</feature>
<evidence type="ECO:0000256" key="2">
    <source>
        <dbReference type="SAM" id="Phobius"/>
    </source>
</evidence>
<dbReference type="Proteomes" id="UP000681155">
    <property type="component" value="Chromosome"/>
</dbReference>
<sequence>MTTPTSAGKSPNNVAKSQDDGKCAMGGCSLMKAKIQLIPLRYGLVERLDPSSALAMPYKTTSRPLGIRLIRDGWLYIIVDKKPQAVMHEYRIQNGIVTQLLWEKGEITANKRESNVGEAVLVFPRLSKLYVNYSEVQWTAAKCAQVIKHKSEREYFMQAVDLTKADPEKGAANLLTPSQAEKWIAEVAEQPSKEPAVTGAKPEESKDYLWEQASHFKKTQLGALKKQVKAENERDHLYLVIQDDLGVLRDLAEHQDLVTGWISDWSDAEANQKKYVFGCYIESLYTVTGANLSNAAKADPRFAKLNDETSPEQRQNIVDYVNVKNQTQWSGVGTHKSAIATAKMRMRTNLGPLYPRYEDLIESIEDNADDALNGAKMGQQGINDLIDRPAMEAFLKQQRVQLNRWNNRLDLITDDRIKLVCEGRFYRSAWYFDPNFSNQLENSLIAEYACMKDICRTDKATKAIADLIEKEPGFTVPTFFTLSLSDRKDFQAKLASLFKYARDGWKANKDFKAAQKTIEEYKKLVSSKLAATMNLGSDGITFDQLRNTAYDPAKQLKLADAMEEAMQGLGNGRTIDPAKFLRRIPGAAWIDIFRAFNQGGITLSFASADQIRRFEADMEKLSELRQEMSTLKNKIKQTLASERKGRAPKGSHRSLVSQRKAIQQSVAPLESKVAQAMSPIGETPGKTGIKIAGLNSSQVTEFHRMAEDSRLRKQYKGLSADVYKSAGGDLFASAAFVMQAINFIVVLGEVRRKETRDRSDVISFFNALFSTVGGGFAALQGIASTSLSVAVNNYTSVAGKIKYAARLGKLTGSLGLGGYGFSAAAAVFSLSGEKGSIARWTEALRTGDSAKLAGASMTLAGDSGQVVVNGWATIQTGKSLFKATTVLNEARAVAWATAGARVLSIAARANLIGLVLTGLQLGGEWIYNRNNKTELDNWLQKGAWGKKSNNNSLDEERLLLADITGAPKVTLRKINNQSMAVLSIPSMTARELDAAGLGISAYWMNNLQRNDWEAWTEPMLYQLNLISDQDAPLELGLEIFQHEANAQSGLAIKLRYRPLPSSDVIREKKFETLTLNAGNDKEIPPTSILRTRNENSPWALITHDYLNTSTQSQISG</sequence>
<feature type="transmembrane region" description="Helical" evidence="2">
    <location>
        <begin position="762"/>
        <end position="783"/>
    </location>
</feature>
<feature type="coiled-coil region" evidence="1">
    <location>
        <begin position="611"/>
        <end position="641"/>
    </location>
</feature>
<accession>A0ABX8F328</accession>
<organism evidence="4 5">
    <name type="scientific">Pseudomonas hormoni</name>
    <dbReference type="NCBI Taxonomy" id="3093767"/>
    <lineage>
        <taxon>Bacteria</taxon>
        <taxon>Pseudomonadati</taxon>
        <taxon>Pseudomonadota</taxon>
        <taxon>Gammaproteobacteria</taxon>
        <taxon>Pseudomonadales</taxon>
        <taxon>Pseudomonadaceae</taxon>
        <taxon>Pseudomonas</taxon>
    </lineage>
</organism>
<dbReference type="RefSeq" id="WP_214382384.1">
    <property type="nucleotide sequence ID" value="NZ_CP075566.1"/>
</dbReference>
<reference evidence="4 5" key="1">
    <citation type="submission" date="2021-05" db="EMBL/GenBank/DDBJ databases">
        <title>Complete genome of the cytokinin-producing biocontrol strain Pseudomonas fluorescens G20-18.</title>
        <authorList>
            <person name="Nielsen T.K."/>
            <person name="Mekureyaw M.F."/>
            <person name="Hansen L.H."/>
            <person name="Nicolaisen M.H."/>
            <person name="Roitsch T.G."/>
            <person name="Hennessy R.C."/>
        </authorList>
    </citation>
    <scope>NUCLEOTIDE SEQUENCE [LARGE SCALE GENOMIC DNA]</scope>
    <source>
        <strain evidence="4 5">G20-18</strain>
    </source>
</reference>
<proteinExistence type="predicted"/>
<gene>
    <name evidence="4" type="ORF">KJF94_07805</name>
</gene>
<name>A0ABX8F328_9PSED</name>
<dbReference type="EMBL" id="CP075566">
    <property type="protein sequence ID" value="QVW25459.1"/>
    <property type="molecule type" value="Genomic_DNA"/>
</dbReference>
<evidence type="ECO:0000313" key="4">
    <source>
        <dbReference type="EMBL" id="QVW25459.1"/>
    </source>
</evidence>
<protein>
    <recommendedName>
        <fullName evidence="3">Toxin VasX N-terminal region domain-containing protein</fullName>
    </recommendedName>
</protein>
<dbReference type="Pfam" id="PF20249">
    <property type="entry name" value="VasX_N"/>
    <property type="match status" value="1"/>
</dbReference>
<keyword evidence="5" id="KW-1185">Reference proteome</keyword>
<feature type="transmembrane region" description="Helical" evidence="2">
    <location>
        <begin position="730"/>
        <end position="750"/>
    </location>
</feature>
<evidence type="ECO:0000259" key="3">
    <source>
        <dbReference type="Pfam" id="PF20249"/>
    </source>
</evidence>
<keyword evidence="2" id="KW-0812">Transmembrane</keyword>